<feature type="transmembrane region" description="Helical" evidence="1">
    <location>
        <begin position="56"/>
        <end position="77"/>
    </location>
</feature>
<proteinExistence type="predicted"/>
<sequence length="87" mass="9758">LLIVYGIIILSVSSIPGHSIPRFVLLSWDKLLHIIEYSFLGFLSVSSFNDKSKNQIIIISIVCLCFAILDEIWQSFIPGRFSSGLDV</sequence>
<accession>A0A382MG91</accession>
<protein>
    <recommendedName>
        <fullName evidence="3">VanZ-like domain-containing protein</fullName>
    </recommendedName>
</protein>
<feature type="transmembrane region" description="Helical" evidence="1">
    <location>
        <begin position="31"/>
        <end position="49"/>
    </location>
</feature>
<evidence type="ECO:0000256" key="1">
    <source>
        <dbReference type="SAM" id="Phobius"/>
    </source>
</evidence>
<keyword evidence="1" id="KW-0812">Transmembrane</keyword>
<gene>
    <name evidence="2" type="ORF">METZ01_LOCUS300838</name>
</gene>
<keyword evidence="1" id="KW-1133">Transmembrane helix</keyword>
<name>A0A382MG91_9ZZZZ</name>
<dbReference type="EMBL" id="UINC01093510">
    <property type="protein sequence ID" value="SVC47984.1"/>
    <property type="molecule type" value="Genomic_DNA"/>
</dbReference>
<evidence type="ECO:0000313" key="2">
    <source>
        <dbReference type="EMBL" id="SVC47984.1"/>
    </source>
</evidence>
<reference evidence="2" key="1">
    <citation type="submission" date="2018-05" db="EMBL/GenBank/DDBJ databases">
        <authorList>
            <person name="Lanie J.A."/>
            <person name="Ng W.-L."/>
            <person name="Kazmierczak K.M."/>
            <person name="Andrzejewski T.M."/>
            <person name="Davidsen T.M."/>
            <person name="Wayne K.J."/>
            <person name="Tettelin H."/>
            <person name="Glass J.I."/>
            <person name="Rusch D."/>
            <person name="Podicherti R."/>
            <person name="Tsui H.-C.T."/>
            <person name="Winkler M.E."/>
        </authorList>
    </citation>
    <scope>NUCLEOTIDE SEQUENCE</scope>
</reference>
<evidence type="ECO:0008006" key="3">
    <source>
        <dbReference type="Google" id="ProtNLM"/>
    </source>
</evidence>
<dbReference type="NCBIfam" id="NF037970">
    <property type="entry name" value="vanZ_1"/>
    <property type="match status" value="1"/>
</dbReference>
<feature type="non-terminal residue" evidence="2">
    <location>
        <position position="1"/>
    </location>
</feature>
<keyword evidence="1" id="KW-0472">Membrane</keyword>
<feature type="non-terminal residue" evidence="2">
    <location>
        <position position="87"/>
    </location>
</feature>
<dbReference type="AlphaFoldDB" id="A0A382MG91"/>
<organism evidence="2">
    <name type="scientific">marine metagenome</name>
    <dbReference type="NCBI Taxonomy" id="408172"/>
    <lineage>
        <taxon>unclassified sequences</taxon>
        <taxon>metagenomes</taxon>
        <taxon>ecological metagenomes</taxon>
    </lineage>
</organism>